<proteinExistence type="predicted"/>
<dbReference type="InterPro" id="IPR020529">
    <property type="entry name" value="ORC6_met/pln"/>
</dbReference>
<dbReference type="Proteomes" id="UP001304243">
    <property type="component" value="Unassembled WGS sequence"/>
</dbReference>
<dbReference type="Gene3D" id="1.10.472.10">
    <property type="entry name" value="Cyclin-like"/>
    <property type="match status" value="1"/>
</dbReference>
<evidence type="ECO:0000313" key="4">
    <source>
        <dbReference type="Proteomes" id="UP001304243"/>
    </source>
</evidence>
<feature type="region of interest" description="Disordered" evidence="1">
    <location>
        <begin position="201"/>
        <end position="328"/>
    </location>
</feature>
<feature type="compositionally biased region" description="Basic and acidic residues" evidence="1">
    <location>
        <begin position="212"/>
        <end position="222"/>
    </location>
</feature>
<dbReference type="InterPro" id="IPR054113">
    <property type="entry name" value="ORC6_cyclin-like_2nd"/>
</dbReference>
<dbReference type="Pfam" id="PF21913">
    <property type="entry name" value="ORC6_2nd"/>
    <property type="match status" value="1"/>
</dbReference>
<dbReference type="AlphaFoldDB" id="A0AAN7DGR4"/>
<dbReference type="RefSeq" id="XP_064682995.1">
    <property type="nucleotide sequence ID" value="XM_064830493.1"/>
</dbReference>
<sequence length="368" mass="41235">MSNPISHCLARLNLEDDIKVKQRTEEFHGQLSSVPAKFFDSGPNLKIVVCIQLAYESLGNLDWDVGLGSRLAGCSTPAYEKALSLCRKRLDIRPTVTFDALTIALGSSTMLTPVQELWDNFVQEYPKKFTGVDRRNAIQDLEMAAWKGAAVFCCAKAHGDALSKDRLHTLCFCTKPELSQCIKTVERTCLTKLNELKVRSRKSLRNTQTRTPKKEAKEKKAETSTPQPMDIDHTSNEANNQQEAAPSPIVESRSSRKAVDDQKKAASIQQKSPIDQRKIPSVQQKSPSIQQKEASTQQKLPTVKASKPKPKRKESEMDASVDNVSKKKTRTVSGIVSMINEQDYTTSKKFLEFCQWKSTMIDQLQRAS</sequence>
<dbReference type="PANTHER" id="PTHR13394:SF0">
    <property type="entry name" value="ORIGIN RECOGNITION COMPLEX SUBUNIT 6"/>
    <property type="match status" value="1"/>
</dbReference>
<comment type="caution">
    <text evidence="3">The sequence shown here is derived from an EMBL/GenBank/DDBJ whole genome shotgun (WGS) entry which is preliminary data.</text>
</comment>
<dbReference type="GO" id="GO:0006270">
    <property type="term" value="P:DNA replication initiation"/>
    <property type="evidence" value="ECO:0007669"/>
    <property type="project" value="TreeGrafter"/>
</dbReference>
<reference evidence="3 4" key="1">
    <citation type="submission" date="2022-11" db="EMBL/GenBank/DDBJ databases">
        <title>Mucor velutinosus strain NIH1002 WGS.</title>
        <authorList>
            <person name="Subramanian P."/>
            <person name="Mullikin J.C."/>
            <person name="Segre J.A."/>
            <person name="Zelazny A.M."/>
        </authorList>
    </citation>
    <scope>NUCLEOTIDE SEQUENCE [LARGE SCALE GENOMIC DNA]</scope>
    <source>
        <strain evidence="3 4">NIH1002</strain>
    </source>
</reference>
<dbReference type="GO" id="GO:0005664">
    <property type="term" value="C:nuclear origin of replication recognition complex"/>
    <property type="evidence" value="ECO:0007669"/>
    <property type="project" value="InterPro"/>
</dbReference>
<protein>
    <recommendedName>
        <fullName evidence="2">ORC6 second cyclin-like domain-containing protein</fullName>
    </recommendedName>
</protein>
<feature type="compositionally biased region" description="Polar residues" evidence="1">
    <location>
        <begin position="281"/>
        <end position="300"/>
    </location>
</feature>
<dbReference type="GeneID" id="89954985"/>
<feature type="compositionally biased region" description="Basic and acidic residues" evidence="1">
    <location>
        <begin position="253"/>
        <end position="264"/>
    </location>
</feature>
<gene>
    <name evidence="3" type="ORF">ATC70_011299</name>
</gene>
<evidence type="ECO:0000256" key="1">
    <source>
        <dbReference type="SAM" id="MobiDB-lite"/>
    </source>
</evidence>
<dbReference type="EMBL" id="JASEJX010000014">
    <property type="protein sequence ID" value="KAK4516329.1"/>
    <property type="molecule type" value="Genomic_DNA"/>
</dbReference>
<evidence type="ECO:0000313" key="3">
    <source>
        <dbReference type="EMBL" id="KAK4516329.1"/>
    </source>
</evidence>
<keyword evidence="4" id="KW-1185">Reference proteome</keyword>
<evidence type="ECO:0000259" key="2">
    <source>
        <dbReference type="Pfam" id="PF21913"/>
    </source>
</evidence>
<dbReference type="PANTHER" id="PTHR13394">
    <property type="entry name" value="ORIGIN RECOGNITION COMPLEX SUBUNIT 6"/>
    <property type="match status" value="1"/>
</dbReference>
<name>A0AAN7DGR4_9FUNG</name>
<organism evidence="3 4">
    <name type="scientific">Mucor velutinosus</name>
    <dbReference type="NCBI Taxonomy" id="708070"/>
    <lineage>
        <taxon>Eukaryota</taxon>
        <taxon>Fungi</taxon>
        <taxon>Fungi incertae sedis</taxon>
        <taxon>Mucoromycota</taxon>
        <taxon>Mucoromycotina</taxon>
        <taxon>Mucoromycetes</taxon>
        <taxon>Mucorales</taxon>
        <taxon>Mucorineae</taxon>
        <taxon>Mucoraceae</taxon>
        <taxon>Mucor</taxon>
    </lineage>
</organism>
<feature type="domain" description="ORC6 second cyclin-like" evidence="2">
    <location>
        <begin position="97"/>
        <end position="187"/>
    </location>
</feature>
<accession>A0AAN7DGR4</accession>